<proteinExistence type="predicted"/>
<feature type="region of interest" description="Disordered" evidence="1">
    <location>
        <begin position="1"/>
        <end position="65"/>
    </location>
</feature>
<sequence>MPAFDYIGPDERHYPGLSVTARPGDTAVELPDDPGDGRWIPTPPEEEATRTRAATKPKPDTPKEV</sequence>
<organism evidence="2 3">
    <name type="scientific">Longispora fulva</name>
    <dbReference type="NCBI Taxonomy" id="619741"/>
    <lineage>
        <taxon>Bacteria</taxon>
        <taxon>Bacillati</taxon>
        <taxon>Actinomycetota</taxon>
        <taxon>Actinomycetes</taxon>
        <taxon>Micromonosporales</taxon>
        <taxon>Micromonosporaceae</taxon>
        <taxon>Longispora</taxon>
    </lineage>
</organism>
<dbReference type="EMBL" id="JADOUF010000001">
    <property type="protein sequence ID" value="MBG6140227.1"/>
    <property type="molecule type" value="Genomic_DNA"/>
</dbReference>
<name>A0A8J7GN99_9ACTN</name>
<dbReference type="AlphaFoldDB" id="A0A8J7GN99"/>
<evidence type="ECO:0000256" key="1">
    <source>
        <dbReference type="SAM" id="MobiDB-lite"/>
    </source>
</evidence>
<gene>
    <name evidence="2" type="ORF">IW245_006421</name>
</gene>
<protein>
    <submittedName>
        <fullName evidence="2">Uncharacterized protein</fullName>
    </submittedName>
</protein>
<accession>A0A8J7GN99</accession>
<evidence type="ECO:0000313" key="3">
    <source>
        <dbReference type="Proteomes" id="UP000622552"/>
    </source>
</evidence>
<dbReference type="RefSeq" id="WP_197006793.1">
    <property type="nucleotide sequence ID" value="NZ_BONS01000006.1"/>
</dbReference>
<reference evidence="2" key="1">
    <citation type="submission" date="2020-11" db="EMBL/GenBank/DDBJ databases">
        <title>Sequencing the genomes of 1000 actinobacteria strains.</title>
        <authorList>
            <person name="Klenk H.-P."/>
        </authorList>
    </citation>
    <scope>NUCLEOTIDE SEQUENCE</scope>
    <source>
        <strain evidence="2">DSM 45356</strain>
    </source>
</reference>
<evidence type="ECO:0000313" key="2">
    <source>
        <dbReference type="EMBL" id="MBG6140227.1"/>
    </source>
</evidence>
<dbReference type="Proteomes" id="UP000622552">
    <property type="component" value="Unassembled WGS sequence"/>
</dbReference>
<keyword evidence="3" id="KW-1185">Reference proteome</keyword>
<comment type="caution">
    <text evidence="2">The sequence shown here is derived from an EMBL/GenBank/DDBJ whole genome shotgun (WGS) entry which is preliminary data.</text>
</comment>